<dbReference type="InParanoid" id="M4BNE4"/>
<dbReference type="OMA" id="RMDWKEQ"/>
<feature type="domain" description="PH" evidence="2">
    <location>
        <begin position="10"/>
        <end position="175"/>
    </location>
</feature>
<dbReference type="InterPro" id="IPR011993">
    <property type="entry name" value="PH-like_dom_sf"/>
</dbReference>
<evidence type="ECO:0000259" key="3">
    <source>
        <dbReference type="PROSITE" id="PS50086"/>
    </source>
</evidence>
<dbReference type="PANTHER" id="PTHR22957">
    <property type="entry name" value="TBC1 DOMAIN FAMILY MEMBER GTPASE-ACTIVATING PROTEIN"/>
    <property type="match status" value="1"/>
</dbReference>
<protein>
    <recommendedName>
        <fullName evidence="6">PH domain-containing protein</fullName>
    </recommendedName>
</protein>
<dbReference type="Pfam" id="PF00566">
    <property type="entry name" value="RabGAP-TBC"/>
    <property type="match status" value="1"/>
</dbReference>
<reference evidence="5" key="1">
    <citation type="journal article" date="2010" name="Science">
        <title>Signatures of adaptation to obligate biotrophy in the Hyaloperonospora arabidopsidis genome.</title>
        <authorList>
            <person name="Baxter L."/>
            <person name="Tripathy S."/>
            <person name="Ishaque N."/>
            <person name="Boot N."/>
            <person name="Cabral A."/>
            <person name="Kemen E."/>
            <person name="Thines M."/>
            <person name="Ah-Fong A."/>
            <person name="Anderson R."/>
            <person name="Badejoko W."/>
            <person name="Bittner-Eddy P."/>
            <person name="Boore J.L."/>
            <person name="Chibucos M.C."/>
            <person name="Coates M."/>
            <person name="Dehal P."/>
            <person name="Delehaunty K."/>
            <person name="Dong S."/>
            <person name="Downton P."/>
            <person name="Dumas B."/>
            <person name="Fabro G."/>
            <person name="Fronick C."/>
            <person name="Fuerstenberg S.I."/>
            <person name="Fulton L."/>
            <person name="Gaulin E."/>
            <person name="Govers F."/>
            <person name="Hughes L."/>
            <person name="Humphray S."/>
            <person name="Jiang R.H."/>
            <person name="Judelson H."/>
            <person name="Kamoun S."/>
            <person name="Kyung K."/>
            <person name="Meijer H."/>
            <person name="Minx P."/>
            <person name="Morris P."/>
            <person name="Nelson J."/>
            <person name="Phuntumart V."/>
            <person name="Qutob D."/>
            <person name="Rehmany A."/>
            <person name="Rougon-Cardoso A."/>
            <person name="Ryden P."/>
            <person name="Torto-Alalibo T."/>
            <person name="Studholme D."/>
            <person name="Wang Y."/>
            <person name="Win J."/>
            <person name="Wood J."/>
            <person name="Clifton S.W."/>
            <person name="Rogers J."/>
            <person name="Van den Ackerveken G."/>
            <person name="Jones J.D."/>
            <person name="McDowell J.M."/>
            <person name="Beynon J."/>
            <person name="Tyler B.M."/>
        </authorList>
    </citation>
    <scope>NUCLEOTIDE SEQUENCE [LARGE SCALE GENOMIC DNA]</scope>
    <source>
        <strain evidence="5">Emoy2</strain>
    </source>
</reference>
<accession>M4BNE4</accession>
<organism evidence="4 5">
    <name type="scientific">Hyaloperonospora arabidopsidis (strain Emoy2)</name>
    <name type="common">Downy mildew agent</name>
    <name type="synonym">Peronospora arabidopsidis</name>
    <dbReference type="NCBI Taxonomy" id="559515"/>
    <lineage>
        <taxon>Eukaryota</taxon>
        <taxon>Sar</taxon>
        <taxon>Stramenopiles</taxon>
        <taxon>Oomycota</taxon>
        <taxon>Peronosporomycetes</taxon>
        <taxon>Peronosporales</taxon>
        <taxon>Peronosporaceae</taxon>
        <taxon>Hyaloperonospora</taxon>
    </lineage>
</organism>
<dbReference type="eggNOG" id="KOG2058">
    <property type="taxonomic scope" value="Eukaryota"/>
</dbReference>
<dbReference type="AlphaFoldDB" id="M4BNE4"/>
<evidence type="ECO:0000256" key="1">
    <source>
        <dbReference type="SAM" id="MobiDB-lite"/>
    </source>
</evidence>
<feature type="compositionally biased region" description="Low complexity" evidence="1">
    <location>
        <begin position="64"/>
        <end position="92"/>
    </location>
</feature>
<dbReference type="InterPro" id="IPR035969">
    <property type="entry name" value="Rab-GAP_TBC_sf"/>
</dbReference>
<dbReference type="GO" id="GO:0005096">
    <property type="term" value="F:GTPase activator activity"/>
    <property type="evidence" value="ECO:0007669"/>
    <property type="project" value="TreeGrafter"/>
</dbReference>
<proteinExistence type="predicted"/>
<dbReference type="SMART" id="SM00233">
    <property type="entry name" value="PH"/>
    <property type="match status" value="2"/>
</dbReference>
<dbReference type="SUPFAM" id="SSF50729">
    <property type="entry name" value="PH domain-like"/>
    <property type="match status" value="2"/>
</dbReference>
<feature type="domain" description="PH" evidence="2">
    <location>
        <begin position="299"/>
        <end position="428"/>
    </location>
</feature>
<dbReference type="EnsemblProtists" id="HpaT807932">
    <property type="protein sequence ID" value="HpaP807932"/>
    <property type="gene ID" value="HpaG807932"/>
</dbReference>
<dbReference type="EMBL" id="JH598455">
    <property type="status" value="NOT_ANNOTATED_CDS"/>
    <property type="molecule type" value="Genomic_DNA"/>
</dbReference>
<evidence type="ECO:0000313" key="5">
    <source>
        <dbReference type="Proteomes" id="UP000011713"/>
    </source>
</evidence>
<dbReference type="PANTHER" id="PTHR22957:SF657">
    <property type="entry name" value="PH DOMAIN-CONTAINING PROTEIN"/>
    <property type="match status" value="1"/>
</dbReference>
<dbReference type="SUPFAM" id="SSF47923">
    <property type="entry name" value="Ypt/Rab-GAP domain of gyp1p"/>
    <property type="match status" value="2"/>
</dbReference>
<evidence type="ECO:0000313" key="4">
    <source>
        <dbReference type="EnsemblProtists" id="HpaP807932"/>
    </source>
</evidence>
<reference evidence="4" key="2">
    <citation type="submission" date="2015-06" db="UniProtKB">
        <authorList>
            <consortium name="EnsemblProtists"/>
        </authorList>
    </citation>
    <scope>IDENTIFICATION</scope>
    <source>
        <strain evidence="4">Emoy2</strain>
    </source>
</reference>
<dbReference type="InterPro" id="IPR000195">
    <property type="entry name" value="Rab-GAP-TBC_dom"/>
</dbReference>
<evidence type="ECO:0000259" key="2">
    <source>
        <dbReference type="PROSITE" id="PS50003"/>
    </source>
</evidence>
<dbReference type="Gene3D" id="2.30.29.30">
    <property type="entry name" value="Pleckstrin-homology domain (PH domain)/Phosphotyrosine-binding domain (PTB)"/>
    <property type="match status" value="2"/>
</dbReference>
<feature type="region of interest" description="Disordered" evidence="1">
    <location>
        <begin position="60"/>
        <end position="94"/>
    </location>
</feature>
<dbReference type="STRING" id="559515.M4BNE4"/>
<dbReference type="PROSITE" id="PS50003">
    <property type="entry name" value="PH_DOMAIN"/>
    <property type="match status" value="2"/>
</dbReference>
<dbReference type="Gene3D" id="1.10.8.270">
    <property type="entry name" value="putative rabgap domain of human tbc1 domain family member 14 like domains"/>
    <property type="match status" value="1"/>
</dbReference>
<dbReference type="InterPro" id="IPR001849">
    <property type="entry name" value="PH_domain"/>
</dbReference>
<dbReference type="Gene3D" id="1.10.472.80">
    <property type="entry name" value="Ypt/Rab-GAP domain of gyp1p, domain 3"/>
    <property type="match status" value="1"/>
</dbReference>
<dbReference type="Pfam" id="PF00169">
    <property type="entry name" value="PH"/>
    <property type="match status" value="1"/>
</dbReference>
<dbReference type="Proteomes" id="UP000011713">
    <property type="component" value="Unassembled WGS sequence"/>
</dbReference>
<dbReference type="VEuPathDB" id="FungiDB:HpaG807932"/>
<evidence type="ECO:0008006" key="6">
    <source>
        <dbReference type="Google" id="ProtNLM"/>
    </source>
</evidence>
<dbReference type="PROSITE" id="PS50086">
    <property type="entry name" value="TBC_RABGAP"/>
    <property type="match status" value="1"/>
</dbReference>
<feature type="domain" description="Rab-GAP TBC" evidence="3">
    <location>
        <begin position="543"/>
        <end position="815"/>
    </location>
</feature>
<dbReference type="HOGENOM" id="CLU_007923_0_0_1"/>
<sequence>MAAVSTQSIPFEMEGVLWTREGRSPLLRGWHKRYFVLSKRSGTLREYVLDADKKQKLLARARRASSGASSTSSASSPNRNHNRSSTSSTNGRTLRRELAVRGSSVKTLPFPLVGKQHAFQVTLVSQITSSATWPPCSATATATATATCVAIKVVLSARQADDMRQWITALKTAAMNVVVVPNRRPSSPIGWNHRNSDETTIETPTPSDVVEVPRPQRADMALLSSVYEWIHEGCVKTSQSLLVAGVHVPSGSLLVGVNGVMLHTLPPSVVRKLLLESTGPLPVSLRFLRAPAKTGVLCAKLSSGPLTQFQSLASRYRTSSRKSDWNWTEHVVHLSGTVLTCQVNVATPAVAAVEKSQSRTLSMKSKSNKTLKRVFLLNSRSSAQSVHDWTAERPFCFTVTVDTHALVFQATSESDRRAWIDAVRRAIAIAEGVEPGAVAAAARESFDVDTLQLQSAMNMRHVDDQVFADVEGSDGAFFIAHDDKGGANEAGTNAVPAPPLLPSAEDWTSATKSAAYLPGSELTEMLRILQSSGRFIEALQLIQKNTSLRSKYWQQIFQWALDPARALDEKKEGFQQLIGTALSKEYAFSVVSCVCSRDVANTVSLCMCVFISFFRDDLQVQKDIPRTAKWLAGSAGAPKLDDDERAVRLESLGRVLHAFLSSCSLDVRTDENPLSPSSTRLSTSSSPCFYMQGMNGLAFILLEVLESDEIEAFRFLRGIIARILPHVFGICCDGTGRDHFDLFRSLVEVGDVLQEVVGLHLPCFHAALEQAGLPVCLLAYKWFPTLFSDVTLTASHSQLRFDTLMCCWDVCLLLGLEGMFCVALALCSAAEDDVLALAGCGSAVSNSAELVSAAVGRSLALLSPEDLVTNVCEVLELCSHPVMLKLRNAHRRRLKLGYSKVGNGFATSNNRTSPDRIVKKKPCALLPPIMVTDLDSGKVFKISTSGRMLPSTTATQMK</sequence>
<keyword evidence="5" id="KW-1185">Reference proteome</keyword>
<name>M4BNE4_HYAAE</name>